<protein>
    <submittedName>
        <fullName evidence="1">Uncharacterized protein</fullName>
    </submittedName>
</protein>
<dbReference type="AlphaFoldDB" id="A0A0A9BQC8"/>
<evidence type="ECO:0000313" key="1">
    <source>
        <dbReference type="EMBL" id="JAD65571.1"/>
    </source>
</evidence>
<reference evidence="1" key="2">
    <citation type="journal article" date="2015" name="Data Brief">
        <title>Shoot transcriptome of the giant reed, Arundo donax.</title>
        <authorList>
            <person name="Barrero R.A."/>
            <person name="Guerrero F.D."/>
            <person name="Moolhuijzen P."/>
            <person name="Goolsby J.A."/>
            <person name="Tidwell J."/>
            <person name="Bellgard S.E."/>
            <person name="Bellgard M.I."/>
        </authorList>
    </citation>
    <scope>NUCLEOTIDE SEQUENCE</scope>
    <source>
        <tissue evidence="1">Shoot tissue taken approximately 20 cm above the soil surface</tissue>
    </source>
</reference>
<accession>A0A0A9BQC8</accession>
<sequence>MDTNNYNDMMLGTRRLCCFFLLLLLILLLHACIWPSDFLLCRKKLNLPILVIIKIIA</sequence>
<name>A0A0A9BQC8_ARUDO</name>
<proteinExistence type="predicted"/>
<reference evidence="1" key="1">
    <citation type="submission" date="2014-09" db="EMBL/GenBank/DDBJ databases">
        <authorList>
            <person name="Magalhaes I.L.F."/>
            <person name="Oliveira U."/>
            <person name="Santos F.R."/>
            <person name="Vidigal T.H.D.A."/>
            <person name="Brescovit A.D."/>
            <person name="Santos A.J."/>
        </authorList>
    </citation>
    <scope>NUCLEOTIDE SEQUENCE</scope>
    <source>
        <tissue evidence="1">Shoot tissue taken approximately 20 cm above the soil surface</tissue>
    </source>
</reference>
<organism evidence="1">
    <name type="scientific">Arundo donax</name>
    <name type="common">Giant reed</name>
    <name type="synonym">Donax arundinaceus</name>
    <dbReference type="NCBI Taxonomy" id="35708"/>
    <lineage>
        <taxon>Eukaryota</taxon>
        <taxon>Viridiplantae</taxon>
        <taxon>Streptophyta</taxon>
        <taxon>Embryophyta</taxon>
        <taxon>Tracheophyta</taxon>
        <taxon>Spermatophyta</taxon>
        <taxon>Magnoliopsida</taxon>
        <taxon>Liliopsida</taxon>
        <taxon>Poales</taxon>
        <taxon>Poaceae</taxon>
        <taxon>PACMAD clade</taxon>
        <taxon>Arundinoideae</taxon>
        <taxon>Arundineae</taxon>
        <taxon>Arundo</taxon>
    </lineage>
</organism>
<dbReference type="EMBL" id="GBRH01232324">
    <property type="protein sequence ID" value="JAD65571.1"/>
    <property type="molecule type" value="Transcribed_RNA"/>
</dbReference>